<reference evidence="1 2" key="1">
    <citation type="journal article" date="2016" name="Mol. Biol. Evol.">
        <title>Comparative Genomics of Early-Diverging Mushroom-Forming Fungi Provides Insights into the Origins of Lignocellulose Decay Capabilities.</title>
        <authorList>
            <person name="Nagy L.G."/>
            <person name="Riley R."/>
            <person name="Tritt A."/>
            <person name="Adam C."/>
            <person name="Daum C."/>
            <person name="Floudas D."/>
            <person name="Sun H."/>
            <person name="Yadav J.S."/>
            <person name="Pangilinan J."/>
            <person name="Larsson K.H."/>
            <person name="Matsuura K."/>
            <person name="Barry K."/>
            <person name="Labutti K."/>
            <person name="Kuo R."/>
            <person name="Ohm R.A."/>
            <person name="Bhattacharya S.S."/>
            <person name="Shirouzu T."/>
            <person name="Yoshinaga Y."/>
            <person name="Martin F.M."/>
            <person name="Grigoriev I.V."/>
            <person name="Hibbett D.S."/>
        </authorList>
    </citation>
    <scope>NUCLEOTIDE SEQUENCE [LARGE SCALE GENOMIC DNA]</scope>
    <source>
        <strain evidence="1 2">CBS 109695</strain>
    </source>
</reference>
<proteinExistence type="predicted"/>
<dbReference type="Proteomes" id="UP000076532">
    <property type="component" value="Unassembled WGS sequence"/>
</dbReference>
<evidence type="ECO:0000313" key="2">
    <source>
        <dbReference type="Proteomes" id="UP000076532"/>
    </source>
</evidence>
<sequence length="239" mass="26228">MALPSLTQLELQECYVQVDLPRPPVVLPALQALHASSSYMYGFLDFLGPCLHVASLTVLTLQGGNPIEQVPEVHFPSLRHLILLEVTKAVPGFSILSQFPSIQRLTCRAAARHNQSFQIGIADVLAALGPDPHEDGDTGHRIPCPQLHTVAVSTAYKPLDVLAVTAQISTLRENGIPIRKLLLPESSLTQSSDGSEAIAEFRTFVEIEDFQIDWPTPFANVQFTDEVGLRKSHRSSNNY</sequence>
<dbReference type="EMBL" id="KV417494">
    <property type="protein sequence ID" value="KZP30244.1"/>
    <property type="molecule type" value="Genomic_DNA"/>
</dbReference>
<evidence type="ECO:0008006" key="3">
    <source>
        <dbReference type="Google" id="ProtNLM"/>
    </source>
</evidence>
<accession>A0A166T6K6</accession>
<protein>
    <recommendedName>
        <fullName evidence="3">F-box domain-containing protein</fullName>
    </recommendedName>
</protein>
<dbReference type="AlphaFoldDB" id="A0A166T6K6"/>
<organism evidence="1 2">
    <name type="scientific">Athelia psychrophila</name>
    <dbReference type="NCBI Taxonomy" id="1759441"/>
    <lineage>
        <taxon>Eukaryota</taxon>
        <taxon>Fungi</taxon>
        <taxon>Dikarya</taxon>
        <taxon>Basidiomycota</taxon>
        <taxon>Agaricomycotina</taxon>
        <taxon>Agaricomycetes</taxon>
        <taxon>Agaricomycetidae</taxon>
        <taxon>Atheliales</taxon>
        <taxon>Atheliaceae</taxon>
        <taxon>Athelia</taxon>
    </lineage>
</organism>
<dbReference type="Gene3D" id="3.80.10.10">
    <property type="entry name" value="Ribonuclease Inhibitor"/>
    <property type="match status" value="1"/>
</dbReference>
<gene>
    <name evidence="1" type="ORF">FIBSPDRAFT_982105</name>
</gene>
<name>A0A166T6K6_9AGAM</name>
<dbReference type="SUPFAM" id="SSF52058">
    <property type="entry name" value="L domain-like"/>
    <property type="match status" value="1"/>
</dbReference>
<keyword evidence="2" id="KW-1185">Reference proteome</keyword>
<dbReference type="InterPro" id="IPR032675">
    <property type="entry name" value="LRR_dom_sf"/>
</dbReference>
<evidence type="ECO:0000313" key="1">
    <source>
        <dbReference type="EMBL" id="KZP30244.1"/>
    </source>
</evidence>